<dbReference type="AlphaFoldDB" id="A0A1V9XYL3"/>
<accession>A0A1V9XYL3</accession>
<keyword evidence="3" id="KW-1185">Reference proteome</keyword>
<feature type="compositionally biased region" description="Polar residues" evidence="1">
    <location>
        <begin position="1"/>
        <end position="14"/>
    </location>
</feature>
<comment type="caution">
    <text evidence="2">The sequence shown here is derived from an EMBL/GenBank/DDBJ whole genome shotgun (WGS) entry which is preliminary data.</text>
</comment>
<evidence type="ECO:0000313" key="3">
    <source>
        <dbReference type="Proteomes" id="UP000192247"/>
    </source>
</evidence>
<name>A0A1V9XYL3_9ACAR</name>
<organism evidence="2 3">
    <name type="scientific">Tropilaelaps mercedesae</name>
    <dbReference type="NCBI Taxonomy" id="418985"/>
    <lineage>
        <taxon>Eukaryota</taxon>
        <taxon>Metazoa</taxon>
        <taxon>Ecdysozoa</taxon>
        <taxon>Arthropoda</taxon>
        <taxon>Chelicerata</taxon>
        <taxon>Arachnida</taxon>
        <taxon>Acari</taxon>
        <taxon>Parasitiformes</taxon>
        <taxon>Mesostigmata</taxon>
        <taxon>Gamasina</taxon>
        <taxon>Dermanyssoidea</taxon>
        <taxon>Laelapidae</taxon>
        <taxon>Tropilaelaps</taxon>
    </lineage>
</organism>
<proteinExistence type="predicted"/>
<dbReference type="Proteomes" id="UP000192247">
    <property type="component" value="Unassembled WGS sequence"/>
</dbReference>
<protein>
    <submittedName>
        <fullName evidence="2">Uncharacterized protein</fullName>
    </submittedName>
</protein>
<evidence type="ECO:0000313" key="2">
    <source>
        <dbReference type="EMBL" id="OQR78532.1"/>
    </source>
</evidence>
<dbReference type="EMBL" id="MNPL01002120">
    <property type="protein sequence ID" value="OQR78532.1"/>
    <property type="molecule type" value="Genomic_DNA"/>
</dbReference>
<reference evidence="2 3" key="1">
    <citation type="journal article" date="2017" name="Gigascience">
        <title>Draft genome of the honey bee ectoparasitic mite, Tropilaelaps mercedesae, is shaped by the parasitic life history.</title>
        <authorList>
            <person name="Dong X."/>
            <person name="Armstrong S.D."/>
            <person name="Xia D."/>
            <person name="Makepeace B.L."/>
            <person name="Darby A.C."/>
            <person name="Kadowaki T."/>
        </authorList>
    </citation>
    <scope>NUCLEOTIDE SEQUENCE [LARGE SCALE GENOMIC DNA]</scope>
    <source>
        <strain evidence="2">Wuxi-XJTLU</strain>
    </source>
</reference>
<dbReference type="OrthoDB" id="10521580at2759"/>
<feature type="region of interest" description="Disordered" evidence="1">
    <location>
        <begin position="1"/>
        <end position="39"/>
    </location>
</feature>
<gene>
    <name evidence="2" type="ORF">BIW11_06345</name>
</gene>
<evidence type="ECO:0000256" key="1">
    <source>
        <dbReference type="SAM" id="MobiDB-lite"/>
    </source>
</evidence>
<dbReference type="InParanoid" id="A0A1V9XYL3"/>
<sequence length="183" mass="20556">MDFESQQEPSTSMGFHSRIPRLRKPLSAGPSEDSSDELMKPCQIDEGICFVTSDIDGLRAPSSSGLPTPTDSGYPPSNCTVIPPTEDLHGFDDPDIFWNKLESGNLRRATSTPVLKDSPRHTADYKRSRKPHRRLIRALEVAVKIADQLETNTKNLLRTVEEYRQRVHVTSEQVVDSHLENES</sequence>